<sequence>MDSYAPLLEKIRIPQPSLQKLAVISIFDKFRSIPPSNHGRDAVSLCLRSTSPAVVDQSTRELCRLVKDSKLDISTGLLELQSALEESSSPQFAGVFIKAIGLLTRLGFEEKPYSFRFNSSDNHPFVKILSCGIEVQGELVKQVIIFMTKCKHLGMEAVCDFLGPFLNYCIVKVPTSSSSFAFVRNLMSTMAAFCCSFPLEAVPIIKLFTRRFKYFPSNNAEEVTNVSYIFECLVDAYLVVLRLLVGMGSLVHEAQLCGLALLEAVLLQHRDFAKCSGGVEKILDVTRHLLAIQKELGLNYVTELSSLMLSLFPILVQSELEHEQYSILKLVLFLLRWKNEDEHGIGAFPSQLSEELLFIFPVLALVSSPSRFVKQTATDLLSILGKIAADLKIAPKGTRVTDGKHLSVTAPGSITFRFLRNLWFEDQLSLHGLVYVNLFSDGGVYGTEEHCQLKAWASSVREYYLGIIGKQKSRSTISQSEEIFLTEMPVILCAVASVFFLHQMGNSAIDLLAIGSNVEPKLGVPLLLMILFYNHILSTKEKDNDFHDMQLKLLGLLPSVASHPAMIPLALQILMPMLQKDVNPAVKATAIRLICKTWEINDRVFGSLQGMLHPSGIVQYDAERDICISIAVSIRDVCKRNPDRGVDIILSVAACIENHDPLVKSLGLQSLAHLCEADVIDFYTAWGVIAKHIQNYLGNAIVAYGLSLLLRWGAMDAEAYPEAATKVLNILWDIGTRGEVIQSSLWTRAREAAFTALRQYEVVHIKRSIPDFSTRNMEFLISEANPDLLTALEEFEIRIMNYEHITRRRFVKQKRVSASGSKIFKLLDVVPEVIFSSGSTRIKELPGAALLCLPTQKDIKNQGLSKGLQDVHAKYEDTVVEICASLQLSRNSLLALLSVQSWKPFMQRWLRSCTMVDEAKADRALLDKTSKAANDILKTLTRLAEAAVPRAAENVALALGAFCLVLPASSHTIKSVASNFLLNWLSQYEHEYRQWSAAISLGLISSCLHVTDHKQKFKNINGLLEVASISKSTLVRGACGIGLGFSCQDLLTRVDSGADTKFEKETYWMQETELLRKILRTLVQMIYQFTGSSSSILEKLAIYFPLGTDDCSSSEVEILREDSSYLEEDAWSVAGPIIGLGNSLGAIYRAGARDAVLYLKALIVSWIPTANILFSKSVAGETCFQMLSLGACLALPTITSFCIKVELIDDLELAHLVSIFMDLISGLLSVGPSDTFHCSLLMASCAASGSLLPIVFNAGLHSLEVNYVRGLLALFRRTYSSPNPPFTHLGGMLGVINVMGAGAGTLIGHLPLPAKASTVNQKELSHVLGPLLSNHDLEAEATSLIQDIFLVAQNSEDPQLQQYAAWAVSFLRHFVFSIGHRNEEDAVHNDSGVRKSVPQGFAEDSIVMKLCVWLVQMNYSELGTSINIKTTAFALRCLSHAPRLPSFDWEAVIRRCMKYSGQVAEMPSQSIAPRRGSLREDCLLFLLSHANQFDSLIGFLDELSDLARLKSLESNLQSLMLLHLADLLKIFSNSRVVKLFDDVADFLQWSVSSDQYNQEEKMSLRVSCWKGLRICLNDSALETQYYAYHLEHCMEVLFRMLPWSHSGVTLESYQKISKLEWTEAIGCLGKARQGWLSDLLLVSDTDFKKENDQIAKPLKKVQVKAALVRIGSIPLLELAKLKAYMLDTNSEVIWNILVEAAVTLQKSDESTRKQWLVDTAEILCVTSYPSTALRFLGLLSGSCCKYMPVLVADRNNVLTDLPATLSSLLLGPGWGVVADSVASYVWKSTERIHDWARHVKRGVYVPGSQPIDETENHMADFLLQVMHHTCVSLKQYLPVEKQLGLANMVVT</sequence>
<dbReference type="Proteomes" id="UP000504604">
    <property type="component" value="Linkage group LG15"/>
</dbReference>
<dbReference type="GeneID" id="105177101"/>
<evidence type="ECO:0000313" key="3">
    <source>
        <dbReference type="RefSeq" id="XP_011098433.1"/>
    </source>
</evidence>
<reference evidence="3" key="1">
    <citation type="submission" date="2025-08" db="UniProtKB">
        <authorList>
            <consortium name="RefSeq"/>
        </authorList>
    </citation>
    <scope>IDENTIFICATION</scope>
</reference>
<protein>
    <submittedName>
        <fullName evidence="3">Protein RST1</fullName>
    </submittedName>
</protein>
<keyword evidence="2" id="KW-1185">Reference proteome</keyword>
<dbReference type="InterPro" id="IPR016024">
    <property type="entry name" value="ARM-type_fold"/>
</dbReference>
<dbReference type="FunCoup" id="A0A6I9UBS1">
    <property type="interactions" value="1062"/>
</dbReference>
<dbReference type="RefSeq" id="XP_011098433.1">
    <property type="nucleotide sequence ID" value="XM_011100131.2"/>
</dbReference>
<name>A0A6I9UBS1_SESIN</name>
<dbReference type="SUPFAM" id="SSF48371">
    <property type="entry name" value="ARM repeat"/>
    <property type="match status" value="1"/>
</dbReference>
<dbReference type="KEGG" id="sind:105177101"/>
<proteinExistence type="predicted"/>
<dbReference type="InParanoid" id="A0A6I9UBS1"/>
<dbReference type="GO" id="GO:0060147">
    <property type="term" value="P:regulation of post-transcriptional gene silencing"/>
    <property type="evidence" value="ECO:0007669"/>
    <property type="project" value="InterPro"/>
</dbReference>
<evidence type="ECO:0000259" key="1">
    <source>
        <dbReference type="Pfam" id="PF12530"/>
    </source>
</evidence>
<feature type="domain" description="DUF3730" evidence="1">
    <location>
        <begin position="77"/>
        <end position="345"/>
    </location>
</feature>
<evidence type="ECO:0000313" key="2">
    <source>
        <dbReference type="Proteomes" id="UP000504604"/>
    </source>
</evidence>
<accession>A0A6I9UBS1</accession>
<dbReference type="Pfam" id="PF12530">
    <property type="entry name" value="DUF3730"/>
    <property type="match status" value="2"/>
</dbReference>
<dbReference type="OrthoDB" id="6125419at2759"/>
<dbReference type="InterPro" id="IPR022542">
    <property type="entry name" value="FOCAD/RST1_DUF3730"/>
</dbReference>
<dbReference type="PANTHER" id="PTHR16212">
    <property type="entry name" value="FOCADHESIN FAMILY MEMBER"/>
    <property type="match status" value="1"/>
</dbReference>
<gene>
    <name evidence="3" type="primary">LOC105177101</name>
</gene>
<dbReference type="InterPro" id="IPR045163">
    <property type="entry name" value="Focadhesin/RST1"/>
</dbReference>
<organism evidence="2 3">
    <name type="scientific">Sesamum indicum</name>
    <name type="common">Oriental sesame</name>
    <name type="synonym">Sesamum orientale</name>
    <dbReference type="NCBI Taxonomy" id="4182"/>
    <lineage>
        <taxon>Eukaryota</taxon>
        <taxon>Viridiplantae</taxon>
        <taxon>Streptophyta</taxon>
        <taxon>Embryophyta</taxon>
        <taxon>Tracheophyta</taxon>
        <taxon>Spermatophyta</taxon>
        <taxon>Magnoliopsida</taxon>
        <taxon>eudicotyledons</taxon>
        <taxon>Gunneridae</taxon>
        <taxon>Pentapetalae</taxon>
        <taxon>asterids</taxon>
        <taxon>lamiids</taxon>
        <taxon>Lamiales</taxon>
        <taxon>Pedaliaceae</taxon>
        <taxon>Sesamum</taxon>
    </lineage>
</organism>
<dbReference type="PANTHER" id="PTHR16212:SF4">
    <property type="entry name" value="FOCADHESIN"/>
    <property type="match status" value="1"/>
</dbReference>
<feature type="domain" description="DUF3730" evidence="1">
    <location>
        <begin position="537"/>
        <end position="757"/>
    </location>
</feature>